<dbReference type="InterPro" id="IPR009060">
    <property type="entry name" value="UBA-like_sf"/>
</dbReference>
<organism evidence="1 2">
    <name type="scientific">Schistosoma mattheei</name>
    <dbReference type="NCBI Taxonomy" id="31246"/>
    <lineage>
        <taxon>Eukaryota</taxon>
        <taxon>Metazoa</taxon>
        <taxon>Spiralia</taxon>
        <taxon>Lophotrochozoa</taxon>
        <taxon>Platyhelminthes</taxon>
        <taxon>Trematoda</taxon>
        <taxon>Digenea</taxon>
        <taxon>Strigeidida</taxon>
        <taxon>Schistosomatoidea</taxon>
        <taxon>Schistosomatidae</taxon>
        <taxon>Schistosoma</taxon>
    </lineage>
</organism>
<keyword evidence="2" id="KW-1185">Reference proteome</keyword>
<accession>A0A183Q8J1</accession>
<dbReference type="Proteomes" id="UP000269396">
    <property type="component" value="Unassembled WGS sequence"/>
</dbReference>
<protein>
    <submittedName>
        <fullName evidence="1">Uncharacterized protein</fullName>
    </submittedName>
</protein>
<evidence type="ECO:0000313" key="1">
    <source>
        <dbReference type="EMBL" id="VDP89114.1"/>
    </source>
</evidence>
<dbReference type="STRING" id="31246.A0A183Q8J1"/>
<sequence length="60" mass="6781">MSQSNAVDNPPFNMYFDVDSVPPDNVIRDHEALRLMEEMGFARDLAIVALEVCNDTLIHC</sequence>
<evidence type="ECO:0000313" key="2">
    <source>
        <dbReference type="Proteomes" id="UP000269396"/>
    </source>
</evidence>
<reference evidence="1 2" key="1">
    <citation type="submission" date="2018-11" db="EMBL/GenBank/DDBJ databases">
        <authorList>
            <consortium name="Pathogen Informatics"/>
        </authorList>
    </citation>
    <scope>NUCLEOTIDE SEQUENCE [LARGE SCALE GENOMIC DNA]</scope>
    <source>
        <strain>Denwood</strain>
        <strain evidence="2">Zambia</strain>
    </source>
</reference>
<dbReference type="SUPFAM" id="SSF46934">
    <property type="entry name" value="UBA-like"/>
    <property type="match status" value="1"/>
</dbReference>
<gene>
    <name evidence="1" type="ORF">SMTD_LOCUS22927</name>
</gene>
<dbReference type="EMBL" id="UZAL01056103">
    <property type="protein sequence ID" value="VDP89114.1"/>
    <property type="molecule type" value="Genomic_DNA"/>
</dbReference>
<name>A0A183Q8J1_9TREM</name>
<proteinExistence type="predicted"/>
<dbReference type="AlphaFoldDB" id="A0A183Q8J1"/>